<evidence type="ECO:0000256" key="4">
    <source>
        <dbReference type="ARBA" id="ARBA00023212"/>
    </source>
</evidence>
<evidence type="ECO:0000313" key="6">
    <source>
        <dbReference type="EMBL" id="KAE8290091.1"/>
    </source>
</evidence>
<keyword evidence="4" id="KW-0206">Cytoskeleton</keyword>
<evidence type="ECO:0000313" key="7">
    <source>
        <dbReference type="Proteomes" id="UP000424527"/>
    </source>
</evidence>
<keyword evidence="3 5" id="KW-0175">Coiled coil</keyword>
<protein>
    <submittedName>
        <fullName evidence="6">Pericentrin Kendrin Pericentrin-B</fullName>
    </submittedName>
</protein>
<keyword evidence="2" id="KW-0963">Cytoplasm</keyword>
<dbReference type="GO" id="GO:0060090">
    <property type="term" value="F:molecular adaptor activity"/>
    <property type="evidence" value="ECO:0007669"/>
    <property type="project" value="InterPro"/>
</dbReference>
<keyword evidence="7" id="KW-1185">Reference proteome</keyword>
<name>A0A6G0IFP4_LARCR</name>
<evidence type="ECO:0000256" key="5">
    <source>
        <dbReference type="SAM" id="Coils"/>
    </source>
</evidence>
<dbReference type="InterPro" id="IPR028745">
    <property type="entry name" value="AKAP9/Pericentrin"/>
</dbReference>
<dbReference type="GO" id="GO:0005813">
    <property type="term" value="C:centrosome"/>
    <property type="evidence" value="ECO:0007669"/>
    <property type="project" value="UniProtKB-SubCell"/>
</dbReference>
<dbReference type="PANTHER" id="PTHR44981:SF3">
    <property type="entry name" value="PERICENTRIN"/>
    <property type="match status" value="1"/>
</dbReference>
<dbReference type="Proteomes" id="UP000424527">
    <property type="component" value="Unassembled WGS sequence"/>
</dbReference>
<evidence type="ECO:0000256" key="3">
    <source>
        <dbReference type="ARBA" id="ARBA00023054"/>
    </source>
</evidence>
<comment type="caution">
    <text evidence="6">The sequence shown here is derived from an EMBL/GenBank/DDBJ whole genome shotgun (WGS) entry which is preliminary data.</text>
</comment>
<evidence type="ECO:0000256" key="1">
    <source>
        <dbReference type="ARBA" id="ARBA00004300"/>
    </source>
</evidence>
<dbReference type="GO" id="GO:0007165">
    <property type="term" value="P:signal transduction"/>
    <property type="evidence" value="ECO:0007669"/>
    <property type="project" value="InterPro"/>
</dbReference>
<feature type="coiled-coil region" evidence="5">
    <location>
        <begin position="225"/>
        <end position="326"/>
    </location>
</feature>
<dbReference type="EMBL" id="REGW02000011">
    <property type="protein sequence ID" value="KAE8290091.1"/>
    <property type="molecule type" value="Genomic_DNA"/>
</dbReference>
<proteinExistence type="predicted"/>
<evidence type="ECO:0000256" key="2">
    <source>
        <dbReference type="ARBA" id="ARBA00022490"/>
    </source>
</evidence>
<gene>
    <name evidence="6" type="ORF">D5F01_LYC11807</name>
</gene>
<feature type="coiled-coil region" evidence="5">
    <location>
        <begin position="369"/>
        <end position="396"/>
    </location>
</feature>
<dbReference type="AlphaFoldDB" id="A0A6G0IFP4"/>
<accession>A0A6G0IFP4</accession>
<sequence>MRTSRQELGELKEQLIARSSRVDDIERLKTEFNDQKREIKEQNEAELEGLRRYFEQRLRVAEENYREEIALLQLRLVEGALEESVLKTTDDSFISQGQTEEEKDHVLSDAGLKLVKHEEVLDSLRLQLEEKHTVEIDNLRSSMDFSFKEELRQVHSDLTDHYYEELQEMKTRHALELEQLRAKLSDRHLQELTRVRLEAARQVEVEVEQRMWCHTEELQTRMTIIDTLENRLAALSKQHEAEMQMNTQKLKQEFAVELASLEEALKQARETVHEETRRLREELQEKHEVELSALRSDLDRESEEERTRLEKALDEEKEKLKSLQMSLDNDDGPQVLIVKQRLEAQYDSELQTAKSCMTTEIKQLTALLQEQGEERLQQAQERFQEEKAALEQSLAHKYETCLAELKNKHQTKLEHERATLLNKHAKEMDTLDAKHKAQLDSLGASHRDQLAAMAVELESKHNAELVAVEAAVTSKRKADFETNQARLEALEAELARKHQEAG</sequence>
<organism evidence="6 7">
    <name type="scientific">Larimichthys crocea</name>
    <name type="common">Large yellow croaker</name>
    <name type="synonym">Pseudosciaena crocea</name>
    <dbReference type="NCBI Taxonomy" id="215358"/>
    <lineage>
        <taxon>Eukaryota</taxon>
        <taxon>Metazoa</taxon>
        <taxon>Chordata</taxon>
        <taxon>Craniata</taxon>
        <taxon>Vertebrata</taxon>
        <taxon>Euteleostomi</taxon>
        <taxon>Actinopterygii</taxon>
        <taxon>Neopterygii</taxon>
        <taxon>Teleostei</taxon>
        <taxon>Neoteleostei</taxon>
        <taxon>Acanthomorphata</taxon>
        <taxon>Eupercaria</taxon>
        <taxon>Sciaenidae</taxon>
        <taxon>Larimichthys</taxon>
    </lineage>
</organism>
<dbReference type="PANTHER" id="PTHR44981">
    <property type="entry name" value="PERICENTRIN-LIKE PROTEIN, ISOFORM F"/>
    <property type="match status" value="1"/>
</dbReference>
<comment type="subcellular location">
    <subcellularLocation>
        <location evidence="1">Cytoplasm</location>
        <location evidence="1">Cytoskeleton</location>
        <location evidence="1">Microtubule organizing center</location>
        <location evidence="1">Centrosome</location>
    </subcellularLocation>
</comment>
<reference evidence="6 7" key="1">
    <citation type="submission" date="2019-07" db="EMBL/GenBank/DDBJ databases">
        <title>Chromosome genome assembly for large yellow croaker.</title>
        <authorList>
            <person name="Xiao S."/>
        </authorList>
    </citation>
    <scope>NUCLEOTIDE SEQUENCE [LARGE SCALE GENOMIC DNA]</scope>
    <source>
        <strain evidence="6">JMULYC20181020</strain>
        <tissue evidence="6">Muscle</tissue>
    </source>
</reference>